<dbReference type="InterPro" id="IPR036873">
    <property type="entry name" value="Rhodanese-like_dom_sf"/>
</dbReference>
<organism evidence="2 3">
    <name type="scientific">Aestuariivirga litoralis</name>
    <dbReference type="NCBI Taxonomy" id="2650924"/>
    <lineage>
        <taxon>Bacteria</taxon>
        <taxon>Pseudomonadati</taxon>
        <taxon>Pseudomonadota</taxon>
        <taxon>Alphaproteobacteria</taxon>
        <taxon>Hyphomicrobiales</taxon>
        <taxon>Aestuariivirgaceae</taxon>
        <taxon>Aestuariivirga</taxon>
    </lineage>
</organism>
<comment type="caution">
    <text evidence="2">The sequence shown here is derived from an EMBL/GenBank/DDBJ whole genome shotgun (WGS) entry which is preliminary data.</text>
</comment>
<dbReference type="SMART" id="SM00450">
    <property type="entry name" value="RHOD"/>
    <property type="match status" value="1"/>
</dbReference>
<gene>
    <name evidence="2" type="ORF">DK847_03235</name>
</gene>
<feature type="domain" description="Rhodanese" evidence="1">
    <location>
        <begin position="15"/>
        <end position="101"/>
    </location>
</feature>
<dbReference type="PROSITE" id="PS50206">
    <property type="entry name" value="RHODANESE_3"/>
    <property type="match status" value="1"/>
</dbReference>
<dbReference type="SUPFAM" id="SSF52821">
    <property type="entry name" value="Rhodanese/Cell cycle control phosphatase"/>
    <property type="match status" value="1"/>
</dbReference>
<dbReference type="AlphaFoldDB" id="A0A2W2AUB9"/>
<dbReference type="Proteomes" id="UP000248795">
    <property type="component" value="Unassembled WGS sequence"/>
</dbReference>
<keyword evidence="3" id="KW-1185">Reference proteome</keyword>
<evidence type="ECO:0000313" key="2">
    <source>
        <dbReference type="EMBL" id="PZF78821.1"/>
    </source>
</evidence>
<reference evidence="3" key="1">
    <citation type="submission" date="2018-06" db="EMBL/GenBank/DDBJ databases">
        <title>Aestuariibacter litoralis strain KCTC 52945T.</title>
        <authorList>
            <person name="Li X."/>
            <person name="Salam N."/>
            <person name="Li J.-L."/>
            <person name="Chen Y.-M."/>
            <person name="Yang Z.-W."/>
            <person name="Zhang L.-Y."/>
            <person name="Han M.-X."/>
            <person name="Xiao M."/>
            <person name="Li W.-J."/>
        </authorList>
    </citation>
    <scope>NUCLEOTIDE SEQUENCE [LARGE SCALE GENOMIC DNA]</scope>
    <source>
        <strain evidence="3">KCTC 52945</strain>
    </source>
</reference>
<dbReference type="PANTHER" id="PTHR44086">
    <property type="entry name" value="THIOSULFATE SULFURTRANSFERASE RDL2, MITOCHONDRIAL-RELATED"/>
    <property type="match status" value="1"/>
</dbReference>
<dbReference type="Gene3D" id="3.40.250.10">
    <property type="entry name" value="Rhodanese-like domain"/>
    <property type="match status" value="1"/>
</dbReference>
<evidence type="ECO:0000313" key="3">
    <source>
        <dbReference type="Proteomes" id="UP000248795"/>
    </source>
</evidence>
<dbReference type="PANTHER" id="PTHR44086:SF10">
    <property type="entry name" value="THIOSULFATE SULFURTRANSFERASE_RHODANESE-LIKE DOMAIN-CONTAINING PROTEIN 3"/>
    <property type="match status" value="1"/>
</dbReference>
<name>A0A2W2AUB9_9HYPH</name>
<sequence>MTLKHINAAEAKKLVDGGALLVDVREVNEYLGENIPGAKNAPLSGMGRGKIEGAPAVVFHCKSGARTRMNAAALAQCTDAEVYILDGGIEAWKAAGYPVKRG</sequence>
<dbReference type="Pfam" id="PF00581">
    <property type="entry name" value="Rhodanese"/>
    <property type="match status" value="1"/>
</dbReference>
<accession>A0A2W2AUB9</accession>
<proteinExistence type="predicted"/>
<protein>
    <recommendedName>
        <fullName evidence="1">Rhodanese domain-containing protein</fullName>
    </recommendedName>
</protein>
<dbReference type="EMBL" id="QKVK01000001">
    <property type="protein sequence ID" value="PZF78821.1"/>
    <property type="molecule type" value="Genomic_DNA"/>
</dbReference>
<dbReference type="RefSeq" id="WP_111196149.1">
    <property type="nucleotide sequence ID" value="NZ_QKVK01000001.1"/>
</dbReference>
<evidence type="ECO:0000259" key="1">
    <source>
        <dbReference type="PROSITE" id="PS50206"/>
    </source>
</evidence>
<dbReference type="InterPro" id="IPR001763">
    <property type="entry name" value="Rhodanese-like_dom"/>
</dbReference>
<dbReference type="GO" id="GO:0004792">
    <property type="term" value="F:thiosulfate-cyanide sulfurtransferase activity"/>
    <property type="evidence" value="ECO:0007669"/>
    <property type="project" value="TreeGrafter"/>
</dbReference>